<dbReference type="Proteomes" id="UP001157034">
    <property type="component" value="Unassembled WGS sequence"/>
</dbReference>
<reference evidence="3" key="1">
    <citation type="journal article" date="2019" name="Int. J. Syst. Evol. Microbiol.">
        <title>The Global Catalogue of Microorganisms (GCM) 10K type strain sequencing project: providing services to taxonomists for standard genome sequencing and annotation.</title>
        <authorList>
            <consortium name="The Broad Institute Genomics Platform"/>
            <consortium name="The Broad Institute Genome Sequencing Center for Infectious Disease"/>
            <person name="Wu L."/>
            <person name="Ma J."/>
        </authorList>
    </citation>
    <scope>NUCLEOTIDE SEQUENCE [LARGE SCALE GENOMIC DNA]</scope>
    <source>
        <strain evidence="3">NBRC 108894</strain>
    </source>
</reference>
<feature type="region of interest" description="Disordered" evidence="1">
    <location>
        <begin position="89"/>
        <end position="125"/>
    </location>
</feature>
<evidence type="ECO:0000313" key="2">
    <source>
        <dbReference type="EMBL" id="GMA94271.1"/>
    </source>
</evidence>
<accession>A0ABQ6K110</accession>
<proteinExistence type="predicted"/>
<name>A0ABQ6K110_9MICO</name>
<gene>
    <name evidence="2" type="ORF">GCM10025881_10950</name>
</gene>
<evidence type="ECO:0000256" key="1">
    <source>
        <dbReference type="SAM" id="MobiDB-lite"/>
    </source>
</evidence>
<organism evidence="2 3">
    <name type="scientific">Pseudolysinimonas kribbensis</name>
    <dbReference type="NCBI Taxonomy" id="433641"/>
    <lineage>
        <taxon>Bacteria</taxon>
        <taxon>Bacillati</taxon>
        <taxon>Actinomycetota</taxon>
        <taxon>Actinomycetes</taxon>
        <taxon>Micrococcales</taxon>
        <taxon>Microbacteriaceae</taxon>
        <taxon>Pseudolysinimonas</taxon>
    </lineage>
</organism>
<protein>
    <submittedName>
        <fullName evidence="2">Uncharacterized protein</fullName>
    </submittedName>
</protein>
<comment type="caution">
    <text evidence="2">The sequence shown here is derived from an EMBL/GenBank/DDBJ whole genome shotgun (WGS) entry which is preliminary data.</text>
</comment>
<keyword evidence="3" id="KW-1185">Reference proteome</keyword>
<evidence type="ECO:0000313" key="3">
    <source>
        <dbReference type="Proteomes" id="UP001157034"/>
    </source>
</evidence>
<sequence>MRARLKHIAATTVRLALRHGMFTSRGTRWSLTGHETPVLMCLWNRPERIGAVLEQLDRQDHPDGVRLYLWNNRRSDHGRYLQAIDAFRPAGSSMPSTSRRARSTWGRSPASTGRAGCSAGGVMHP</sequence>
<dbReference type="EMBL" id="BSVB01000001">
    <property type="protein sequence ID" value="GMA94271.1"/>
    <property type="molecule type" value="Genomic_DNA"/>
</dbReference>
<dbReference type="RefSeq" id="WP_284253253.1">
    <property type="nucleotide sequence ID" value="NZ_BSVB01000001.1"/>
</dbReference>